<evidence type="ECO:0000256" key="1">
    <source>
        <dbReference type="SAM" id="Phobius"/>
    </source>
</evidence>
<evidence type="ECO:0000313" key="2">
    <source>
        <dbReference type="EMBL" id="VAX39945.1"/>
    </source>
</evidence>
<keyword evidence="1" id="KW-0472">Membrane</keyword>
<sequence length="57" mass="6703">MQDIWNSICLTVNSYSDCYYNLLLDEWRHMTPMKYLAILLTIGVVGYLSMKNGLKRI</sequence>
<proteinExistence type="predicted"/>
<name>A0A3B1E338_9ZZZZ</name>
<gene>
    <name evidence="2" type="ORF">MNBD_PLANCTO02-1640</name>
</gene>
<dbReference type="EMBL" id="UOGL01000387">
    <property type="protein sequence ID" value="VAX39945.1"/>
    <property type="molecule type" value="Genomic_DNA"/>
</dbReference>
<organism evidence="2">
    <name type="scientific">hydrothermal vent metagenome</name>
    <dbReference type="NCBI Taxonomy" id="652676"/>
    <lineage>
        <taxon>unclassified sequences</taxon>
        <taxon>metagenomes</taxon>
        <taxon>ecological metagenomes</taxon>
    </lineage>
</organism>
<feature type="transmembrane region" description="Helical" evidence="1">
    <location>
        <begin position="33"/>
        <end position="50"/>
    </location>
</feature>
<protein>
    <submittedName>
        <fullName evidence="2">Uncharacterized protein</fullName>
    </submittedName>
</protein>
<keyword evidence="1" id="KW-0812">Transmembrane</keyword>
<keyword evidence="1" id="KW-1133">Transmembrane helix</keyword>
<accession>A0A3B1E338</accession>
<reference evidence="2" key="1">
    <citation type="submission" date="2018-06" db="EMBL/GenBank/DDBJ databases">
        <authorList>
            <person name="Zhirakovskaya E."/>
        </authorList>
    </citation>
    <scope>NUCLEOTIDE SEQUENCE</scope>
</reference>
<dbReference type="AlphaFoldDB" id="A0A3B1E338"/>